<keyword evidence="3" id="KW-1185">Reference proteome</keyword>
<feature type="chain" id="PRO_5019131353" description="Outer membrane protein beta-barrel domain-containing protein" evidence="1">
    <location>
        <begin position="21"/>
        <end position="215"/>
    </location>
</feature>
<reference evidence="2 3" key="1">
    <citation type="submission" date="2018-08" db="EMBL/GenBank/DDBJ databases">
        <title>Fibrisoma montanum sp. nov., isolated from Danxia mountain soil.</title>
        <authorList>
            <person name="Huang Y."/>
        </authorList>
    </citation>
    <scope>NUCLEOTIDE SEQUENCE [LARGE SCALE GENOMIC DNA]</scope>
    <source>
        <strain evidence="2 3">HYT19</strain>
    </source>
</reference>
<accession>A0A418M945</accession>
<keyword evidence="1" id="KW-0732">Signal</keyword>
<dbReference type="RefSeq" id="WP_119668798.1">
    <property type="nucleotide sequence ID" value="NZ_QXED01000004.1"/>
</dbReference>
<dbReference type="InterPro" id="IPR011250">
    <property type="entry name" value="OMP/PagP_B-barrel"/>
</dbReference>
<evidence type="ECO:0000256" key="1">
    <source>
        <dbReference type="SAM" id="SignalP"/>
    </source>
</evidence>
<evidence type="ECO:0008006" key="4">
    <source>
        <dbReference type="Google" id="ProtNLM"/>
    </source>
</evidence>
<dbReference type="EMBL" id="QXED01000004">
    <property type="protein sequence ID" value="RIV22615.1"/>
    <property type="molecule type" value="Genomic_DNA"/>
</dbReference>
<name>A0A418M945_9BACT</name>
<gene>
    <name evidence="2" type="ORF">DYU11_16535</name>
</gene>
<feature type="signal peptide" evidence="1">
    <location>
        <begin position="1"/>
        <end position="20"/>
    </location>
</feature>
<sequence>MKTLLLTTTFMLLTFGSVLAQDTLTNVQAKPARSLRYANTFTLGSKLVQPIVFGGFNINGVYYAGNRLTLEYSHGGFLTYPEYTKSPEQTAQKATIKIPWTTGFGVGYRLTPTLDARMEFKAHRFNVDFEGTNASVNYTTFTVGPGLYYRQYLGRTTGFNVELSTRYWYDVASSLQNNEFAYTGSNGERQVHEAVKMGLSFNVGVGYTFGRNRTR</sequence>
<protein>
    <recommendedName>
        <fullName evidence="4">Outer membrane protein beta-barrel domain-containing protein</fullName>
    </recommendedName>
</protein>
<proteinExistence type="predicted"/>
<dbReference type="OrthoDB" id="942200at2"/>
<dbReference type="SUPFAM" id="SSF56925">
    <property type="entry name" value="OMPA-like"/>
    <property type="match status" value="1"/>
</dbReference>
<evidence type="ECO:0000313" key="2">
    <source>
        <dbReference type="EMBL" id="RIV22615.1"/>
    </source>
</evidence>
<dbReference type="AlphaFoldDB" id="A0A418M945"/>
<evidence type="ECO:0000313" key="3">
    <source>
        <dbReference type="Proteomes" id="UP000283523"/>
    </source>
</evidence>
<dbReference type="Proteomes" id="UP000283523">
    <property type="component" value="Unassembled WGS sequence"/>
</dbReference>
<comment type="caution">
    <text evidence="2">The sequence shown here is derived from an EMBL/GenBank/DDBJ whole genome shotgun (WGS) entry which is preliminary data.</text>
</comment>
<organism evidence="2 3">
    <name type="scientific">Fibrisoma montanum</name>
    <dbReference type="NCBI Taxonomy" id="2305895"/>
    <lineage>
        <taxon>Bacteria</taxon>
        <taxon>Pseudomonadati</taxon>
        <taxon>Bacteroidota</taxon>
        <taxon>Cytophagia</taxon>
        <taxon>Cytophagales</taxon>
        <taxon>Spirosomataceae</taxon>
        <taxon>Fibrisoma</taxon>
    </lineage>
</organism>